<dbReference type="NCBIfam" id="TIGR00199">
    <property type="entry name" value="PncC_domain"/>
    <property type="match status" value="1"/>
</dbReference>
<dbReference type="GeneID" id="90832801"/>
<keyword evidence="1" id="KW-0472">Membrane</keyword>
<evidence type="ECO:0000313" key="3">
    <source>
        <dbReference type="EMBL" id="MDQ0542308.1"/>
    </source>
</evidence>
<keyword evidence="1" id="KW-1133">Transmembrane helix</keyword>
<organism evidence="3 4">
    <name type="scientific">Methylobacterium brachiatum</name>
    <dbReference type="NCBI Taxonomy" id="269660"/>
    <lineage>
        <taxon>Bacteria</taxon>
        <taxon>Pseudomonadati</taxon>
        <taxon>Pseudomonadota</taxon>
        <taxon>Alphaproteobacteria</taxon>
        <taxon>Hyphomicrobiales</taxon>
        <taxon>Methylobacteriaceae</taxon>
        <taxon>Methylobacterium</taxon>
    </lineage>
</organism>
<evidence type="ECO:0000256" key="1">
    <source>
        <dbReference type="SAM" id="Phobius"/>
    </source>
</evidence>
<feature type="transmembrane region" description="Helical" evidence="1">
    <location>
        <begin position="33"/>
        <end position="57"/>
    </location>
</feature>
<accession>A0AAJ1WWL0</accession>
<dbReference type="InterPro" id="IPR008136">
    <property type="entry name" value="CinA_C"/>
</dbReference>
<dbReference type="SUPFAM" id="SSF142433">
    <property type="entry name" value="CinA-like"/>
    <property type="match status" value="1"/>
</dbReference>
<dbReference type="Proteomes" id="UP001223420">
    <property type="component" value="Unassembled WGS sequence"/>
</dbReference>
<dbReference type="RefSeq" id="WP_091862901.1">
    <property type="nucleotide sequence ID" value="NZ_CP033231.1"/>
</dbReference>
<dbReference type="Pfam" id="PF02464">
    <property type="entry name" value="CinA"/>
    <property type="match status" value="1"/>
</dbReference>
<comment type="caution">
    <text evidence="3">The sequence shown here is derived from an EMBL/GenBank/DDBJ whole genome shotgun (WGS) entry which is preliminary data.</text>
</comment>
<evidence type="ECO:0000259" key="2">
    <source>
        <dbReference type="Pfam" id="PF02464"/>
    </source>
</evidence>
<dbReference type="EMBL" id="JAUSWL010000002">
    <property type="protein sequence ID" value="MDQ0542308.1"/>
    <property type="molecule type" value="Genomic_DNA"/>
</dbReference>
<sequence>METLLPTATTLGAALSARNETLAVAESSSGGLVAAALLSVPGASAYFLGGAVVYTAAARSALVGLDEAAMTGLRSASEDYARLLARTVRTRHGATWGIAETGAAGPSGNRYGDAAGHSCLAVSGPVELVATIETGGTDRITNMRTFARALLDLLGDALAGRR</sequence>
<name>A0AAJ1WWL0_9HYPH</name>
<dbReference type="AlphaFoldDB" id="A0AAJ1WWL0"/>
<protein>
    <submittedName>
        <fullName evidence="3">PncC family amidohydrolase</fullName>
    </submittedName>
</protein>
<dbReference type="Gene3D" id="3.90.950.20">
    <property type="entry name" value="CinA-like"/>
    <property type="match status" value="1"/>
</dbReference>
<reference evidence="3" key="1">
    <citation type="submission" date="2023-07" db="EMBL/GenBank/DDBJ databases">
        <title>Genomic Encyclopedia of Type Strains, Phase IV (KMG-IV): sequencing the most valuable type-strain genomes for metagenomic binning, comparative biology and taxonomic classification.</title>
        <authorList>
            <person name="Goeker M."/>
        </authorList>
    </citation>
    <scope>NUCLEOTIDE SEQUENCE</scope>
    <source>
        <strain evidence="3">DSM 19569</strain>
    </source>
</reference>
<proteinExistence type="predicted"/>
<feature type="domain" description="CinA C-terminal" evidence="2">
    <location>
        <begin position="8"/>
        <end position="156"/>
    </location>
</feature>
<dbReference type="InterPro" id="IPR036653">
    <property type="entry name" value="CinA-like_C"/>
</dbReference>
<evidence type="ECO:0000313" key="4">
    <source>
        <dbReference type="Proteomes" id="UP001223420"/>
    </source>
</evidence>
<gene>
    <name evidence="3" type="ORF">QO001_001226</name>
</gene>
<keyword evidence="1" id="KW-0812">Transmembrane</keyword>